<dbReference type="RefSeq" id="WP_088474134.1">
    <property type="nucleotide sequence ID" value="NZ_NISJ01000013.1"/>
</dbReference>
<protein>
    <submittedName>
        <fullName evidence="2">Uncharacterized protein</fullName>
    </submittedName>
</protein>
<evidence type="ECO:0000313" key="2">
    <source>
        <dbReference type="EMBL" id="OWQ92393.1"/>
    </source>
</evidence>
<proteinExistence type="predicted"/>
<dbReference type="InterPro" id="IPR012334">
    <property type="entry name" value="Pectin_lyas_fold"/>
</dbReference>
<dbReference type="OrthoDB" id="7175603at2"/>
<feature type="compositionally biased region" description="Gly residues" evidence="1">
    <location>
        <begin position="1257"/>
        <end position="1270"/>
    </location>
</feature>
<feature type="compositionally biased region" description="Low complexity" evidence="1">
    <location>
        <begin position="1310"/>
        <end position="1321"/>
    </location>
</feature>
<sequence length="2286" mass="218136">MRATATPISNRTGKGRLLESCAIAAGLIALAFGGSALAQVNGVHIPTPGVTVEPNPGGNTTTVSVSAPETIINWIPDDSAPTGGAIDFLPTGESWNFSGQGDYTVLNRFVDGSGGSLSREIALNGTINSIDTNTSGQRGGNIWFYNAGGILVGSTGVINVGSLVLTTNDISTSGGLYGANRAIRFSGSSGSTSAITVNGAINANNAINAGSAYVALVAPRVVQAGTVRVDGSAAYVAAEQVDIRIGNVGGLFDINVTVGAEGGNAITHTGSTTGPSHQQGDSDQSRIYMVAIPKNDAVTMLVSGTIGYDDASSAQVDPDGAVRLSAGYNITAGEQNFAPANATAANIVVNDTLFLSSTGAHASGTFTGEALQQIPTSPPPLSSAGRIFVEGDAVFSGDAGASLTIGAGQQGGATGNLIVRSDGAVGAAGNVAVNVSGGTLSTGNLLQITSLSQPATATGDSVGGTASLTITGGTVTAPVLSLSANAGADVGTNGQAGSATGGNASISVSNSGSVLDTGTVFISATAFGPTNISVPTGGDAQGGTAALTVSNGASFLATNSVSIDANGSGGFGPVQSGNGTGGTARIEISGANTSFQSPDISLEALGNGGGSGGPVDARNGGDGTGGRAELVVDADNSATILLDILSLDASGRGGDASNSENATGGDAQGGVATVTANGGVTLQTSQLTLKAAARSGDGVSPSGTTGQSGNARGGDVALLASNAGQILSTGSFGNSLDVSAVTEVSSIGSSATGGTIRLIANAGGIDLSANTSLAANGISGGATVPGASVATGTGGSILIQTVAEASNSSAINFGELNASTDGNSQITAEVPPGTFPNLVGNGQGGVITIDMQGGSLTGGSIQLSANGEGAATATSTGRGGTATFTQTGGNVTIADLNVSANGFGDVATGQSGDGIGGTATINLLGGTISAADISATADGFGGLGSPGNDIDPLNPVAGGRGGAGQGGTATITVDGMAAVTASAIGASAIGEGGAGGDFNSFSSTGVTPGVTGDGGNGTGGTATINLISGTVSSGNMIVDATGIGGDGGGSFFFGMTAATGIGTGGRGGNGQGGTATVSLAAATNITDLTASLARGVGGNGGSHNVGGDGGNAVGGTAQAIVNGFDAGALAVTLDAGAQGGVGGDGRDGNGGNGGNAVGGTARARADGANANITMEQVSFITDAIGGAGGRGGLSFFANPAVAPVGGLGGSGRGGTLEIGADNGATVVFLSNSSGPISLSSSGTGGTGGNGASNENAGGTGGTGGDGGTAQGGTILLRTNGGTITSNGTPIDIVANGASGAGGNGGGGAAAPGTSGTTTPTTGGRVVIEAATGQISLGDTNIAANGDNAGRIELRAGGNLTMASLNATANGTAPPTNNDTGSATTGIFLAATGGTIATTANMSLTTDGSIGVYAQGAGAVSAGTGLTMNAVDQVDIRHDQRSGTAPTIQAGDELSIIAGTSISGAAGSLIGSASTLSLAATGPNGTITLDRLDGVNIVINTIGAASVEHAEASNDFVATAGSFRTGLNSIITGGDIIVSSPGAVDLGNSTAGGFVAVDGQSIAFNSIGAVGSVFLTASGTAPGAEGINGSIITSGGNVLLRSAGNVTIATSIAANGGWVDPNSGVAEGNLFVDAAGNALLTGASAARMVGVNAGQAVTIAGGSAGEDLLILAGSTANLSNFTAGDDVEIRAPGAITAQNVSTTGAGVDTRELSYLSGSGFAIGTVAGGDSSIITRGGEMTLGNLNAFDDIIVASTGAVSATAPVVAGRNIDIDGANGVTAGTVTSGGTTSLNSAGGAIAVNSLTSTGAVSASGQSVQIGGGSSGNLVFSQINATTGDAIVTNVGNITLTSGTVTGRAALTSTNGAVDVSQLTANSVDLSARTSMTLGSIAATQGLTAQTGGMLTLAGVVTGRTMALTSGDITIGANGRAGTPGLTTVLQLTNGNNGRQTFIGGTGTRNGYHIDASEMARLYGADIRIASPAIVPSSAGVPVDADVIIDSFTMTGGNSSSNLGDNGSLTIETPGRARVIGNVQLTGLSDTSSLNLFADTALEVILGQGSVRLTGANNAPGGRLNMASDNIIVATLAAITDVRAATATDAINARLAENDGVTNDEGALFARGISADVGSGFYVQNSGVGTSFAERRGLTFGAGGLDVVTAGPASRIIINGVQLGTSGQVTGFDTLAFLTIAGAAPSGSANNFDRRSTLNGCLIAFTGACTTVSLDPGTNFPVQDVVDNPADPDTEEAEGNNLPTPLITMRDIDPLTGEPLLDDPVTGAGNDDLWTPPAE</sequence>
<evidence type="ECO:0000313" key="3">
    <source>
        <dbReference type="Proteomes" id="UP000197097"/>
    </source>
</evidence>
<dbReference type="Proteomes" id="UP000197097">
    <property type="component" value="Unassembled WGS sequence"/>
</dbReference>
<comment type="caution">
    <text evidence="2">The sequence shown here is derived from an EMBL/GenBank/DDBJ whole genome shotgun (WGS) entry which is preliminary data.</text>
</comment>
<gene>
    <name evidence="2" type="ORF">CDQ91_18205</name>
</gene>
<organism evidence="2 3">
    <name type="scientific">Sphingopyxis witflariensis</name>
    <dbReference type="NCBI Taxonomy" id="173675"/>
    <lineage>
        <taxon>Bacteria</taxon>
        <taxon>Pseudomonadati</taxon>
        <taxon>Pseudomonadota</taxon>
        <taxon>Alphaproteobacteria</taxon>
        <taxon>Sphingomonadales</taxon>
        <taxon>Sphingomonadaceae</taxon>
        <taxon>Sphingopyxis</taxon>
    </lineage>
</organism>
<evidence type="ECO:0000256" key="1">
    <source>
        <dbReference type="SAM" id="MobiDB-lite"/>
    </source>
</evidence>
<accession>A0A246JIQ0</accession>
<reference evidence="2 3" key="1">
    <citation type="journal article" date="2002" name="Int. J. Syst. Evol. Microbiol.">
        <title>Sphingopyxis witflariensis sp. nov., isolated from activated sludge.</title>
        <authorList>
            <person name="Kampfer P."/>
            <person name="Witzenberger R."/>
            <person name="Denner E.B."/>
            <person name="Busse H.J."/>
            <person name="Neef A."/>
        </authorList>
    </citation>
    <scope>NUCLEOTIDE SEQUENCE [LARGE SCALE GENOMIC DNA]</scope>
    <source>
        <strain evidence="2 3">DSM 14551</strain>
    </source>
</reference>
<keyword evidence="3" id="KW-1185">Reference proteome</keyword>
<dbReference type="Gene3D" id="2.160.20.10">
    <property type="entry name" value="Single-stranded right-handed beta-helix, Pectin lyase-like"/>
    <property type="match status" value="1"/>
</dbReference>
<name>A0A246JIQ0_9SPHN</name>
<feature type="region of interest" description="Disordered" evidence="1">
    <location>
        <begin position="597"/>
        <end position="626"/>
    </location>
</feature>
<dbReference type="EMBL" id="NISJ01000013">
    <property type="protein sequence ID" value="OWQ92393.1"/>
    <property type="molecule type" value="Genomic_DNA"/>
</dbReference>
<feature type="region of interest" description="Disordered" evidence="1">
    <location>
        <begin position="1301"/>
        <end position="1321"/>
    </location>
</feature>
<feature type="region of interest" description="Disordered" evidence="1">
    <location>
        <begin position="2235"/>
        <end position="2286"/>
    </location>
</feature>
<feature type="region of interest" description="Disordered" evidence="1">
    <location>
        <begin position="1238"/>
        <end position="1273"/>
    </location>
</feature>